<evidence type="ECO:0008006" key="4">
    <source>
        <dbReference type="Google" id="ProtNLM"/>
    </source>
</evidence>
<feature type="chain" id="PRO_5013243063" description="DUF2059 domain-containing protein" evidence="1">
    <location>
        <begin position="25"/>
        <end position="138"/>
    </location>
</feature>
<dbReference type="RefSeq" id="WP_088248301.1">
    <property type="nucleotide sequence ID" value="NZ_NHMK01000011.1"/>
</dbReference>
<protein>
    <recommendedName>
        <fullName evidence="4">DUF2059 domain-containing protein</fullName>
    </recommendedName>
</protein>
<reference evidence="2 3" key="1">
    <citation type="submission" date="2017-05" db="EMBL/GenBank/DDBJ databases">
        <title>De novo genome assembly of Deniococcus indicus strain DR1.</title>
        <authorList>
            <person name="Chauhan D."/>
            <person name="Yennamalli R.M."/>
            <person name="Priyadarshini R."/>
        </authorList>
    </citation>
    <scope>NUCLEOTIDE SEQUENCE [LARGE SCALE GENOMIC DNA]</scope>
    <source>
        <strain evidence="2 3">DR1</strain>
    </source>
</reference>
<keyword evidence="3" id="KW-1185">Reference proteome</keyword>
<evidence type="ECO:0000256" key="1">
    <source>
        <dbReference type="SAM" id="SignalP"/>
    </source>
</evidence>
<dbReference type="Proteomes" id="UP000197208">
    <property type="component" value="Unassembled WGS sequence"/>
</dbReference>
<comment type="caution">
    <text evidence="2">The sequence shown here is derived from an EMBL/GenBank/DDBJ whole genome shotgun (WGS) entry which is preliminary data.</text>
</comment>
<sequence length="138" mass="14427">MKKQLLTLLTGTLALGAATSTQTAALDAWADHYLPDLLRQGQAILRGNVTYDSLGKLAESAVKAAQELQGIFAGTSRAKIAQAVFVVAARAALPDGIERWVLPFLEGEALAALIESAFLRVFPAPVVDADDVAPGGVQ</sequence>
<evidence type="ECO:0000313" key="3">
    <source>
        <dbReference type="Proteomes" id="UP000197208"/>
    </source>
</evidence>
<organism evidence="2 3">
    <name type="scientific">Deinococcus indicus</name>
    <dbReference type="NCBI Taxonomy" id="223556"/>
    <lineage>
        <taxon>Bacteria</taxon>
        <taxon>Thermotogati</taxon>
        <taxon>Deinococcota</taxon>
        <taxon>Deinococci</taxon>
        <taxon>Deinococcales</taxon>
        <taxon>Deinococcaceae</taxon>
        <taxon>Deinococcus</taxon>
    </lineage>
</organism>
<name>A0A2D0A7W7_9DEIO</name>
<dbReference type="EMBL" id="NHMK01000011">
    <property type="protein sequence ID" value="OWL96512.1"/>
    <property type="molecule type" value="Genomic_DNA"/>
</dbReference>
<gene>
    <name evidence="2" type="ORF">CBQ26_09045</name>
</gene>
<dbReference type="AlphaFoldDB" id="A0A2D0A7W7"/>
<accession>A0A2D0A7W7</accession>
<proteinExistence type="predicted"/>
<dbReference type="OrthoDB" id="9942400at2"/>
<keyword evidence="1" id="KW-0732">Signal</keyword>
<feature type="signal peptide" evidence="1">
    <location>
        <begin position="1"/>
        <end position="24"/>
    </location>
</feature>
<evidence type="ECO:0000313" key="2">
    <source>
        <dbReference type="EMBL" id="OWL96512.1"/>
    </source>
</evidence>